<dbReference type="GeneID" id="75111785"/>
<evidence type="ECO:0000313" key="8">
    <source>
        <dbReference type="EMBL" id="MDO6358951.1"/>
    </source>
</evidence>
<proteinExistence type="predicted"/>
<reference evidence="8" key="4">
    <citation type="submission" date="2023-07" db="EMBL/GenBank/DDBJ databases">
        <title>Whole Genome Sequencing of Colonoscopy isolates.</title>
        <authorList>
            <person name="Surve S.V."/>
            <person name="Valls R.A."/>
            <person name="Barrak K.E."/>
            <person name="Gardner T.B."/>
            <person name="O'Toole G.A."/>
        </authorList>
    </citation>
    <scope>NUCLEOTIDE SEQUENCE</scope>
    <source>
        <strain evidence="8">GP0119</strain>
    </source>
</reference>
<dbReference type="Proteomes" id="UP001170023">
    <property type="component" value="Unassembled WGS sequence"/>
</dbReference>
<evidence type="ECO:0000313" key="13">
    <source>
        <dbReference type="Proteomes" id="UP000284205"/>
    </source>
</evidence>
<dbReference type="EMBL" id="QRUO01000010">
    <property type="protein sequence ID" value="RGR70569.1"/>
    <property type="molecule type" value="Genomic_DNA"/>
</dbReference>
<dbReference type="EMBL" id="QSCS01000033">
    <property type="protein sequence ID" value="RGY23078.1"/>
    <property type="molecule type" value="Genomic_DNA"/>
</dbReference>
<dbReference type="InterPro" id="IPR032267">
    <property type="entry name" value="DUF4832"/>
</dbReference>
<evidence type="ECO:0000313" key="12">
    <source>
        <dbReference type="Proteomes" id="UP000095725"/>
    </source>
</evidence>
<gene>
    <name evidence="9" type="ORF">DWY26_12105</name>
    <name evidence="10" type="ORF">DXA49_18005</name>
    <name evidence="4" type="ORF">ERS852494_02705</name>
    <name evidence="3" type="ORF">ERS852558_00317</name>
    <name evidence="7" type="ORF">F2Y35_05020</name>
    <name evidence="5" type="ORF">F2Y36_08500</name>
    <name evidence="6" type="ORF">F2Y39_08595</name>
    <name evidence="8" type="ORF">Q4469_14850</name>
</gene>
<dbReference type="Proteomes" id="UP000095725">
    <property type="component" value="Unassembled WGS sequence"/>
</dbReference>
<evidence type="ECO:0000313" key="9">
    <source>
        <dbReference type="EMBL" id="RGR70569.1"/>
    </source>
</evidence>
<evidence type="ECO:0000313" key="4">
    <source>
        <dbReference type="EMBL" id="CUP63795.1"/>
    </source>
</evidence>
<evidence type="ECO:0000313" key="11">
    <source>
        <dbReference type="Proteomes" id="UP000095657"/>
    </source>
</evidence>
<evidence type="ECO:0000313" key="10">
    <source>
        <dbReference type="EMBL" id="RGY23078.1"/>
    </source>
</evidence>
<dbReference type="EMBL" id="VVYP01000008">
    <property type="protein sequence ID" value="KAA5463932.1"/>
    <property type="molecule type" value="Genomic_DNA"/>
</dbReference>
<reference evidence="15 16" key="3">
    <citation type="journal article" date="2019" name="Nat. Med.">
        <title>A library of human gut bacterial isolates paired with longitudinal multiomics data enables mechanistic microbiome research.</title>
        <authorList>
            <person name="Poyet M."/>
            <person name="Groussin M."/>
            <person name="Gibbons S.M."/>
            <person name="Avila-Pacheco J."/>
            <person name="Jiang X."/>
            <person name="Kearney S.M."/>
            <person name="Perrotta A.R."/>
            <person name="Berdy B."/>
            <person name="Zhao S."/>
            <person name="Lieberman T.D."/>
            <person name="Swanson P.K."/>
            <person name="Smith M."/>
            <person name="Roesemann S."/>
            <person name="Alexander J.E."/>
            <person name="Rich S.A."/>
            <person name="Livny J."/>
            <person name="Vlamakis H."/>
            <person name="Clish C."/>
            <person name="Bullock K."/>
            <person name="Deik A."/>
            <person name="Scott J."/>
            <person name="Pierce K.A."/>
            <person name="Xavier R.J."/>
            <person name="Alm E.J."/>
        </authorList>
    </citation>
    <scope>NUCLEOTIDE SEQUENCE [LARGE SCALE GENOMIC DNA]</scope>
    <source>
        <strain evidence="7 17">BIOML-A21</strain>
        <strain evidence="6 15">BIOML-A25</strain>
        <strain evidence="5 16">BIOML-A31</strain>
    </source>
</reference>
<reference evidence="11 12" key="1">
    <citation type="submission" date="2015-09" db="EMBL/GenBank/DDBJ databases">
        <authorList>
            <consortium name="Pathogen Informatics"/>
        </authorList>
    </citation>
    <scope>NUCLEOTIDE SEQUENCE [LARGE SCALE GENOMIC DNA]</scope>
    <source>
        <strain evidence="4 11">2789STDY5834880</strain>
        <strain evidence="3 12">2789STDY5834946</strain>
    </source>
</reference>
<reference evidence="13 14" key="2">
    <citation type="submission" date="2018-08" db="EMBL/GenBank/DDBJ databases">
        <title>A genome reference for cultivated species of the human gut microbiota.</title>
        <authorList>
            <person name="Zou Y."/>
            <person name="Xue W."/>
            <person name="Luo G."/>
        </authorList>
    </citation>
    <scope>NUCLEOTIDE SEQUENCE [LARGE SCALE GENOMIC DNA]</scope>
    <source>
        <strain evidence="9 13">AF24-29LB</strain>
        <strain evidence="10 14">OF02-6LB</strain>
    </source>
</reference>
<evidence type="ECO:0000259" key="2">
    <source>
        <dbReference type="Pfam" id="PF16173"/>
    </source>
</evidence>
<dbReference type="Proteomes" id="UP000284431">
    <property type="component" value="Unassembled WGS sequence"/>
</dbReference>
<evidence type="ECO:0000259" key="1">
    <source>
        <dbReference type="Pfam" id="PF16116"/>
    </source>
</evidence>
<dbReference type="EMBL" id="VVYF01000004">
    <property type="protein sequence ID" value="KAA5494199.1"/>
    <property type="molecule type" value="Genomic_DNA"/>
</dbReference>
<organism evidence="3 12">
    <name type="scientific">Bacteroides caccae</name>
    <dbReference type="NCBI Taxonomy" id="47678"/>
    <lineage>
        <taxon>Bacteria</taxon>
        <taxon>Pseudomonadati</taxon>
        <taxon>Bacteroidota</taxon>
        <taxon>Bacteroidia</taxon>
        <taxon>Bacteroidales</taxon>
        <taxon>Bacteroidaceae</taxon>
        <taxon>Bacteroides</taxon>
    </lineage>
</organism>
<dbReference type="Proteomes" id="UP000475905">
    <property type="component" value="Unassembled WGS sequence"/>
</dbReference>
<evidence type="ECO:0000313" key="15">
    <source>
        <dbReference type="Proteomes" id="UP000427825"/>
    </source>
</evidence>
<dbReference type="EMBL" id="VVYJ01000004">
    <property type="protein sequence ID" value="KAA5477663.1"/>
    <property type="molecule type" value="Genomic_DNA"/>
</dbReference>
<dbReference type="RefSeq" id="WP_005675261.1">
    <property type="nucleotide sequence ID" value="NZ_CABMOQ010000014.1"/>
</dbReference>
<evidence type="ECO:0000313" key="7">
    <source>
        <dbReference type="EMBL" id="KAA5494199.1"/>
    </source>
</evidence>
<evidence type="ECO:0000313" key="3">
    <source>
        <dbReference type="EMBL" id="CUP48041.1"/>
    </source>
</evidence>
<dbReference type="InterPro" id="IPR032379">
    <property type="entry name" value="DUF4874"/>
</dbReference>
<dbReference type="Proteomes" id="UP000491168">
    <property type="component" value="Unassembled WGS sequence"/>
</dbReference>
<dbReference type="Proteomes" id="UP000427825">
    <property type="component" value="Unassembled WGS sequence"/>
</dbReference>
<feature type="domain" description="DUF4874" evidence="2">
    <location>
        <begin position="54"/>
        <end position="220"/>
    </location>
</feature>
<name>A0A174NLB3_9BACE</name>
<dbReference type="EMBL" id="CZBL01000001">
    <property type="protein sequence ID" value="CUP48041.1"/>
    <property type="molecule type" value="Genomic_DNA"/>
</dbReference>
<evidence type="ECO:0000313" key="16">
    <source>
        <dbReference type="Proteomes" id="UP000475905"/>
    </source>
</evidence>
<dbReference type="EMBL" id="CZAI01000006">
    <property type="protein sequence ID" value="CUP63795.1"/>
    <property type="molecule type" value="Genomic_DNA"/>
</dbReference>
<sequence length="489" mass="57280">MKRLLLSLLCIPALLLTFCNDKVNSKEETESPASSAPDQLEKVTYQPSEEIICNPERGFFTHQEYATDNNHSITPAFLKECREKGMSLIFTAYYMRDFKDKLISEEYLQRIRNNMLALRKGGAKSVLRFAYTSSENEKPWDAPRELTEQHIQQLKPILEEFSDVICVLEAGFVGVWGEWYYTDHYNYQPKKGEYAPRRKVLDALLKVMPKDRMISVRYPVAKLFTFNINYTDTITRKTAYNESDLSRIAFHNDCFLADIDDMGTFGENPDYRKFWEWETKYVAMGGETCKLSEYSNCENAVTDFAKYHWSYINIDYHPAVINQWEDEQCMKEIQKRLGYRFTLSEGYFTPKGEIGCPYEVVLKLQNTGWAAPFNPRDVEIVFVHKKKKENKYKIKLKEDPRFWFPNEQITIQARFGLPESMPSGEYDIYLNLPDPRPTISARWEYSIQLANKDVWNKQYGYNKIHSTMLVTNSNKASFVGESLENFQVK</sequence>
<dbReference type="KEGG" id="bcac:CGC64_02490"/>
<dbReference type="STRING" id="47678.ERS852494_02705"/>
<evidence type="ECO:0000313" key="14">
    <source>
        <dbReference type="Proteomes" id="UP000284431"/>
    </source>
</evidence>
<dbReference type="Pfam" id="PF16116">
    <property type="entry name" value="DUF4832"/>
    <property type="match status" value="1"/>
</dbReference>
<evidence type="ECO:0000313" key="17">
    <source>
        <dbReference type="Proteomes" id="UP000491168"/>
    </source>
</evidence>
<dbReference type="Proteomes" id="UP000284205">
    <property type="component" value="Unassembled WGS sequence"/>
</dbReference>
<dbReference type="Proteomes" id="UP000095657">
    <property type="component" value="Unassembled WGS sequence"/>
</dbReference>
<dbReference type="Pfam" id="PF16173">
    <property type="entry name" value="DUF4874"/>
    <property type="match status" value="1"/>
</dbReference>
<evidence type="ECO:0000313" key="6">
    <source>
        <dbReference type="EMBL" id="KAA5477663.1"/>
    </source>
</evidence>
<feature type="domain" description="DUF4832" evidence="1">
    <location>
        <begin position="247"/>
        <end position="451"/>
    </location>
</feature>
<evidence type="ECO:0000313" key="5">
    <source>
        <dbReference type="EMBL" id="KAA5463932.1"/>
    </source>
</evidence>
<accession>A0A174NLB3</accession>
<dbReference type="AlphaFoldDB" id="A0A174NLB3"/>
<protein>
    <submittedName>
        <fullName evidence="5">DUF4832 domain-containing protein</fullName>
    </submittedName>
</protein>
<dbReference type="EMBL" id="JAUONL010000013">
    <property type="protein sequence ID" value="MDO6358951.1"/>
    <property type="molecule type" value="Genomic_DNA"/>
</dbReference>